<reference evidence="5 6" key="1">
    <citation type="journal article" date="2015" name="Genome Biol. Evol.">
        <title>Comparative Genomics of a Bacterivorous Green Alga Reveals Evolutionary Causalities and Consequences of Phago-Mixotrophic Mode of Nutrition.</title>
        <authorList>
            <person name="Burns J.A."/>
            <person name="Paasch A."/>
            <person name="Narechania A."/>
            <person name="Kim E."/>
        </authorList>
    </citation>
    <scope>NUCLEOTIDE SEQUENCE [LARGE SCALE GENOMIC DNA]</scope>
    <source>
        <strain evidence="5 6">PLY_AMNH</strain>
    </source>
</reference>
<accession>A0AAE0C9Z7</accession>
<evidence type="ECO:0000256" key="2">
    <source>
        <dbReference type="ARBA" id="ARBA00023027"/>
    </source>
</evidence>
<feature type="region of interest" description="Disordered" evidence="3">
    <location>
        <begin position="298"/>
        <end position="317"/>
    </location>
</feature>
<evidence type="ECO:0000313" key="6">
    <source>
        <dbReference type="Proteomes" id="UP001190700"/>
    </source>
</evidence>
<dbReference type="SUPFAM" id="SSF51735">
    <property type="entry name" value="NAD(P)-binding Rossmann-fold domains"/>
    <property type="match status" value="1"/>
</dbReference>
<feature type="region of interest" description="Disordered" evidence="3">
    <location>
        <begin position="217"/>
        <end position="242"/>
    </location>
</feature>
<name>A0AAE0C9Z7_9CHLO</name>
<gene>
    <name evidence="5" type="ORF">CYMTET_39477</name>
</gene>
<evidence type="ECO:0000259" key="4">
    <source>
        <dbReference type="Pfam" id="PF01370"/>
    </source>
</evidence>
<protein>
    <recommendedName>
        <fullName evidence="4">NAD-dependent epimerase/dehydratase domain-containing protein</fullName>
    </recommendedName>
</protein>
<feature type="compositionally biased region" description="Basic and acidic residues" evidence="3">
    <location>
        <begin position="218"/>
        <end position="227"/>
    </location>
</feature>
<dbReference type="AlphaFoldDB" id="A0AAE0C9Z7"/>
<comment type="caution">
    <text evidence="5">The sequence shown here is derived from an EMBL/GenBank/DDBJ whole genome shotgun (WGS) entry which is preliminary data.</text>
</comment>
<evidence type="ECO:0000256" key="3">
    <source>
        <dbReference type="SAM" id="MobiDB-lite"/>
    </source>
</evidence>
<feature type="compositionally biased region" description="Basic residues" evidence="3">
    <location>
        <begin position="233"/>
        <end position="242"/>
    </location>
</feature>
<proteinExistence type="inferred from homology"/>
<evidence type="ECO:0000256" key="1">
    <source>
        <dbReference type="ARBA" id="ARBA00007637"/>
    </source>
</evidence>
<keyword evidence="2" id="KW-0520">NAD</keyword>
<dbReference type="EMBL" id="LGRX02026209">
    <property type="protein sequence ID" value="KAK3251176.1"/>
    <property type="molecule type" value="Genomic_DNA"/>
</dbReference>
<feature type="domain" description="NAD-dependent epimerase/dehydratase" evidence="4">
    <location>
        <begin position="48"/>
        <end position="269"/>
    </location>
</feature>
<organism evidence="5 6">
    <name type="scientific">Cymbomonas tetramitiformis</name>
    <dbReference type="NCBI Taxonomy" id="36881"/>
    <lineage>
        <taxon>Eukaryota</taxon>
        <taxon>Viridiplantae</taxon>
        <taxon>Chlorophyta</taxon>
        <taxon>Pyramimonadophyceae</taxon>
        <taxon>Pyramimonadales</taxon>
        <taxon>Pyramimonadaceae</taxon>
        <taxon>Cymbomonas</taxon>
    </lineage>
</organism>
<dbReference type="PANTHER" id="PTHR43574">
    <property type="entry name" value="EPIMERASE-RELATED"/>
    <property type="match status" value="1"/>
</dbReference>
<dbReference type="Proteomes" id="UP001190700">
    <property type="component" value="Unassembled WGS sequence"/>
</dbReference>
<keyword evidence="6" id="KW-1185">Reference proteome</keyword>
<dbReference type="InterPro" id="IPR001509">
    <property type="entry name" value="Epimerase_deHydtase"/>
</dbReference>
<dbReference type="Gene3D" id="3.40.50.720">
    <property type="entry name" value="NAD(P)-binding Rossmann-like Domain"/>
    <property type="match status" value="1"/>
</dbReference>
<dbReference type="Pfam" id="PF01370">
    <property type="entry name" value="Epimerase"/>
    <property type="match status" value="1"/>
</dbReference>
<comment type="similarity">
    <text evidence="1">Belongs to the NAD(P)-dependent epimerase/dehydratase family.</text>
</comment>
<sequence length="359" mass="38976">MVGIVRTHFHCIANSPCKARRRTSARKASGLIRAESAGDAERHLFCFGIGGYTARGLTNTLLQSGWRVSGACRSKPMRDALLEAGVDAHMWNPDDETGLSDLGLQALADATHICSTVPPTADFSKDPVLLCHRSELCEAAAHERLCWVGYLSSTSVYGDHQGDWVNESSKLLPVTPTACARAAAEEAWIQLHATHEVPVHVFRLGGIYGPGRSALDAAQKKMTDPRRQPSASQKRRGTKRYTSRCHVDDICTTLHASMQAPSPGRIYNVIDDDPAPRGIVMGFARSLLDPAAAAPLAGGEPAGLQMGRSPRGGADEKRVRNQRIKEELGVQLAFPNYRVGLQAIVQGDIRPFGRPSWRE</sequence>
<evidence type="ECO:0000313" key="5">
    <source>
        <dbReference type="EMBL" id="KAK3251176.1"/>
    </source>
</evidence>
<dbReference type="InterPro" id="IPR036291">
    <property type="entry name" value="NAD(P)-bd_dom_sf"/>
</dbReference>